<dbReference type="OrthoDB" id="7838608at2"/>
<feature type="domain" description="ABC transporter" evidence="4">
    <location>
        <begin position="6"/>
        <end position="234"/>
    </location>
</feature>
<evidence type="ECO:0000256" key="3">
    <source>
        <dbReference type="ARBA" id="ARBA00022840"/>
    </source>
</evidence>
<dbReference type="RefSeq" id="WP_155342977.1">
    <property type="nucleotide sequence ID" value="NZ_BAAAHM010000011.1"/>
</dbReference>
<dbReference type="InterPro" id="IPR003593">
    <property type="entry name" value="AAA+_ATPase"/>
</dbReference>
<evidence type="ECO:0000256" key="1">
    <source>
        <dbReference type="ARBA" id="ARBA00022448"/>
    </source>
</evidence>
<reference evidence="5 6" key="1">
    <citation type="submission" date="2019-10" db="EMBL/GenBank/DDBJ databases">
        <title>Whole genome shotgun sequence of Acrocarpospora pleiomorpha NBRC 16267.</title>
        <authorList>
            <person name="Ichikawa N."/>
            <person name="Kimura A."/>
            <person name="Kitahashi Y."/>
            <person name="Komaki H."/>
            <person name="Oguchi A."/>
        </authorList>
    </citation>
    <scope>NUCLEOTIDE SEQUENCE [LARGE SCALE GENOMIC DNA]</scope>
    <source>
        <strain evidence="5 6">NBRC 16267</strain>
    </source>
</reference>
<keyword evidence="2" id="KW-0547">Nucleotide-binding</keyword>
<keyword evidence="3 5" id="KW-0067">ATP-binding</keyword>
<comment type="caution">
    <text evidence="5">The sequence shown here is derived from an EMBL/GenBank/DDBJ whole genome shotgun (WGS) entry which is preliminary data.</text>
</comment>
<dbReference type="InterPro" id="IPR027417">
    <property type="entry name" value="P-loop_NTPase"/>
</dbReference>
<dbReference type="Gene3D" id="3.40.50.300">
    <property type="entry name" value="P-loop containing nucleotide triphosphate hydrolases"/>
    <property type="match status" value="1"/>
</dbReference>
<dbReference type="Gene3D" id="2.40.50.100">
    <property type="match status" value="1"/>
</dbReference>
<dbReference type="FunFam" id="3.40.50.300:FF:000133">
    <property type="entry name" value="Spermidine/putrescine import ATP-binding protein PotA"/>
    <property type="match status" value="1"/>
</dbReference>
<proteinExistence type="predicted"/>
<protein>
    <submittedName>
        <fullName evidence="5">ABC transporter ATP-binding protein</fullName>
    </submittedName>
</protein>
<dbReference type="SUPFAM" id="SSF50331">
    <property type="entry name" value="MOP-like"/>
    <property type="match status" value="1"/>
</dbReference>
<dbReference type="Pfam" id="PF08402">
    <property type="entry name" value="TOBE_2"/>
    <property type="match status" value="1"/>
</dbReference>
<dbReference type="PROSITE" id="PS00211">
    <property type="entry name" value="ABC_TRANSPORTER_1"/>
    <property type="match status" value="1"/>
</dbReference>
<dbReference type="GO" id="GO:0022857">
    <property type="term" value="F:transmembrane transporter activity"/>
    <property type="evidence" value="ECO:0007669"/>
    <property type="project" value="InterPro"/>
</dbReference>
<dbReference type="GO" id="GO:0043190">
    <property type="term" value="C:ATP-binding cassette (ABC) transporter complex"/>
    <property type="evidence" value="ECO:0007669"/>
    <property type="project" value="InterPro"/>
</dbReference>
<evidence type="ECO:0000313" key="6">
    <source>
        <dbReference type="Proteomes" id="UP000377595"/>
    </source>
</evidence>
<dbReference type="InterPro" id="IPR017871">
    <property type="entry name" value="ABC_transporter-like_CS"/>
</dbReference>
<dbReference type="InterPro" id="IPR050093">
    <property type="entry name" value="ABC_SmlMolc_Importer"/>
</dbReference>
<evidence type="ECO:0000256" key="2">
    <source>
        <dbReference type="ARBA" id="ARBA00022741"/>
    </source>
</evidence>
<dbReference type="AlphaFoldDB" id="A0A5M3XC94"/>
<dbReference type="PROSITE" id="PS50893">
    <property type="entry name" value="ABC_TRANSPORTER_2"/>
    <property type="match status" value="1"/>
</dbReference>
<keyword evidence="1" id="KW-0813">Transport</keyword>
<dbReference type="SMART" id="SM00382">
    <property type="entry name" value="AAA"/>
    <property type="match status" value="1"/>
</dbReference>
<dbReference type="PANTHER" id="PTHR42781">
    <property type="entry name" value="SPERMIDINE/PUTRESCINE IMPORT ATP-BINDING PROTEIN POTA"/>
    <property type="match status" value="1"/>
</dbReference>
<evidence type="ECO:0000313" key="5">
    <source>
        <dbReference type="EMBL" id="GES17809.1"/>
    </source>
</evidence>
<dbReference type="GO" id="GO:0005524">
    <property type="term" value="F:ATP binding"/>
    <property type="evidence" value="ECO:0007669"/>
    <property type="project" value="UniProtKB-KW"/>
</dbReference>
<dbReference type="GO" id="GO:0016887">
    <property type="term" value="F:ATP hydrolysis activity"/>
    <property type="evidence" value="ECO:0007669"/>
    <property type="project" value="InterPro"/>
</dbReference>
<dbReference type="InterPro" id="IPR013611">
    <property type="entry name" value="Transp-assoc_OB_typ2"/>
</dbReference>
<evidence type="ECO:0000259" key="4">
    <source>
        <dbReference type="PROSITE" id="PS50893"/>
    </source>
</evidence>
<dbReference type="PANTHER" id="PTHR42781:SF4">
    <property type="entry name" value="SPERMIDINE_PUTRESCINE IMPORT ATP-BINDING PROTEIN POTA"/>
    <property type="match status" value="1"/>
</dbReference>
<sequence>MADQAVALRGLRKSFGSVEAVAGVDLGIADGEFFAMLGPSGSGKTTVLRMIAGFETPTAGTVELGGRDVTRLAPFERDVNTVFQDYALFPHMSVLQNVEYGLRVKKVPNRREKALEALATVRLEGFGKRRPSELSGGQRQRVALARALVNRPRVLLLDEPLGALDLKLREEMQVELKAIQREVGITFLFVTHDQEEALTMSDRVAVFDQGRIEQVGTPAEVYERPASAFVAGFVGTSNLISGEAAQAVLGRDGTFSVRPEKLRVAPPEEAVGDGEHSATGLVTEVVYAGPATRFVVDLDAGGRLIALQQNLQVSSMDVMGLRGTRVRLVWHRRHEFAIV</sequence>
<organism evidence="5 6">
    <name type="scientific">Acrocarpospora pleiomorpha</name>
    <dbReference type="NCBI Taxonomy" id="90975"/>
    <lineage>
        <taxon>Bacteria</taxon>
        <taxon>Bacillati</taxon>
        <taxon>Actinomycetota</taxon>
        <taxon>Actinomycetes</taxon>
        <taxon>Streptosporangiales</taxon>
        <taxon>Streptosporangiaceae</taxon>
        <taxon>Acrocarpospora</taxon>
    </lineage>
</organism>
<dbReference type="Proteomes" id="UP000377595">
    <property type="component" value="Unassembled WGS sequence"/>
</dbReference>
<accession>A0A5M3XC94</accession>
<gene>
    <name evidence="5" type="ORF">Aple_007040</name>
</gene>
<keyword evidence="6" id="KW-1185">Reference proteome</keyword>
<dbReference type="SUPFAM" id="SSF52540">
    <property type="entry name" value="P-loop containing nucleoside triphosphate hydrolases"/>
    <property type="match status" value="1"/>
</dbReference>
<dbReference type="InterPro" id="IPR003439">
    <property type="entry name" value="ABC_transporter-like_ATP-bd"/>
</dbReference>
<name>A0A5M3XC94_9ACTN</name>
<dbReference type="InterPro" id="IPR008995">
    <property type="entry name" value="Mo/tungstate-bd_C_term_dom"/>
</dbReference>
<dbReference type="EMBL" id="BLAF01000005">
    <property type="protein sequence ID" value="GES17809.1"/>
    <property type="molecule type" value="Genomic_DNA"/>
</dbReference>
<dbReference type="Pfam" id="PF00005">
    <property type="entry name" value="ABC_tran"/>
    <property type="match status" value="1"/>
</dbReference>